<dbReference type="Proteomes" id="UP000489600">
    <property type="component" value="Unassembled WGS sequence"/>
</dbReference>
<reference evidence="1" key="1">
    <citation type="submission" date="2019-07" db="EMBL/GenBank/DDBJ databases">
        <authorList>
            <person name="Dittberner H."/>
        </authorList>
    </citation>
    <scope>NUCLEOTIDE SEQUENCE [LARGE SCALE GENOMIC DNA]</scope>
</reference>
<name>A0A565CBF3_9BRAS</name>
<organism evidence="1 2">
    <name type="scientific">Arabis nemorensis</name>
    <dbReference type="NCBI Taxonomy" id="586526"/>
    <lineage>
        <taxon>Eukaryota</taxon>
        <taxon>Viridiplantae</taxon>
        <taxon>Streptophyta</taxon>
        <taxon>Embryophyta</taxon>
        <taxon>Tracheophyta</taxon>
        <taxon>Spermatophyta</taxon>
        <taxon>Magnoliopsida</taxon>
        <taxon>eudicotyledons</taxon>
        <taxon>Gunneridae</taxon>
        <taxon>Pentapetalae</taxon>
        <taxon>rosids</taxon>
        <taxon>malvids</taxon>
        <taxon>Brassicales</taxon>
        <taxon>Brassicaceae</taxon>
        <taxon>Arabideae</taxon>
        <taxon>Arabis</taxon>
    </lineage>
</organism>
<accession>A0A565CBF3</accession>
<evidence type="ECO:0000313" key="1">
    <source>
        <dbReference type="EMBL" id="VVB10953.1"/>
    </source>
</evidence>
<sequence>MEVPDCLYSEKGLMFLGDIIRESKKLHPSTERCIRLDVARILVVVNLEKPLPSKIDLSDEQETLISVSYLCLPSRCQTCQA</sequence>
<dbReference type="AlphaFoldDB" id="A0A565CBF3"/>
<proteinExistence type="predicted"/>
<dbReference type="EMBL" id="CABITT030000007">
    <property type="protein sequence ID" value="VVB10953.1"/>
    <property type="molecule type" value="Genomic_DNA"/>
</dbReference>
<keyword evidence="2" id="KW-1185">Reference proteome</keyword>
<protein>
    <submittedName>
        <fullName evidence="1">Uncharacterized protein</fullName>
    </submittedName>
</protein>
<dbReference type="PANTHER" id="PTHR31286">
    <property type="entry name" value="GLYCINE-RICH CELL WALL STRUCTURAL PROTEIN 1.8-LIKE"/>
    <property type="match status" value="1"/>
</dbReference>
<gene>
    <name evidence="1" type="ORF">ANE_LOCUS21397</name>
</gene>
<evidence type="ECO:0000313" key="2">
    <source>
        <dbReference type="Proteomes" id="UP000489600"/>
    </source>
</evidence>
<dbReference type="InterPro" id="IPR040256">
    <property type="entry name" value="At4g02000-like"/>
</dbReference>
<dbReference type="PANTHER" id="PTHR31286:SF148">
    <property type="entry name" value="DUF4283 DOMAIN-CONTAINING PROTEIN"/>
    <property type="match status" value="1"/>
</dbReference>
<dbReference type="OrthoDB" id="1112756at2759"/>
<comment type="caution">
    <text evidence="1">The sequence shown here is derived from an EMBL/GenBank/DDBJ whole genome shotgun (WGS) entry which is preliminary data.</text>
</comment>